<evidence type="ECO:0000313" key="1">
    <source>
        <dbReference type="EMBL" id="CAH06818.1"/>
    </source>
</evidence>
<dbReference type="PANTHER" id="PTHR30595:SF6">
    <property type="entry name" value="SCHLAFEN ALBA-2 DOMAIN-CONTAINING PROTEIN"/>
    <property type="match status" value="1"/>
</dbReference>
<keyword evidence="2" id="KW-1185">Reference proteome</keyword>
<dbReference type="Pfam" id="PF13749">
    <property type="entry name" value="HATPase_c_4"/>
    <property type="match status" value="1"/>
</dbReference>
<dbReference type="Gene3D" id="3.30.565.60">
    <property type="match status" value="1"/>
</dbReference>
<dbReference type="AlphaFoldDB" id="Q5LGC2"/>
<dbReference type="EMBL" id="CR626927">
    <property type="protein sequence ID" value="CAH06818.1"/>
    <property type="molecule type" value="Genomic_DNA"/>
</dbReference>
<dbReference type="Proteomes" id="UP000006731">
    <property type="component" value="Chromosome"/>
</dbReference>
<dbReference type="eggNOG" id="COG2865">
    <property type="taxonomic scope" value="Bacteria"/>
</dbReference>
<dbReference type="PaxDb" id="272559-BF9343_1037"/>
<protein>
    <submittedName>
        <fullName evidence="1">Uncharacterized protein</fullName>
    </submittedName>
</protein>
<sequence>MKTQYARKQENPLFQNYPDEQVLSDLDLLKDGKLNYAALILLGKSEAIRKYLPQNNIVVEFRMYHSMIQYTACKEFQLLLFIAIDKVWDYINQPASNPLLYYNDGSYIFDIPSFNKEVIGEAILNVCCHRSMLIQSDVVIKQYPDSITITNAGGFPSGVDMNNILTVNSVPRSKLMSEVLQKTGLVERSGQGVEKMFYNCIMEGKALPDYSGTDSY</sequence>
<reference evidence="1 2" key="1">
    <citation type="journal article" date="2005" name="Science">
        <title>Extensive DNA inversions in the B. fragilis genome control variable gene expression.</title>
        <authorList>
            <person name="Cerdeno-Tarraga A.M."/>
            <person name="Patrick S."/>
            <person name="Crosmann L."/>
            <person name="Blakely G."/>
            <person name="Abratt V."/>
            <person name="Lennard N."/>
            <person name="Duerden B."/>
            <person name="Poxton I."/>
            <person name="Harris B."/>
            <person name="Quail M.A."/>
            <person name="Barron A."/>
            <person name="Clarck L."/>
            <person name="Corton C."/>
            <person name="Doggett J."/>
            <person name="Holden M.T.G."/>
            <person name="Larke N."/>
            <person name="Line A."/>
            <person name="Lord A."/>
            <person name="Norbertczak H."/>
            <person name="Ormond D."/>
            <person name="Price C."/>
            <person name="Rabbinowitsch E."/>
            <person name="Woodward J."/>
            <person name="Barrel B.G."/>
            <person name="Parkhill J."/>
        </authorList>
    </citation>
    <scope>NUCLEOTIDE SEQUENCE [LARGE SCALE GENOMIC DNA]</scope>
    <source>
        <strain evidence="2">ATCC 25285 / DSM 2151 / CCUG 4856 / JCM 11019 / LMG 10263 / NCTC 9343 / Onslow / VPI 2553 / EN-2</strain>
    </source>
</reference>
<gene>
    <name evidence="1" type="ORF">BF9343_1037</name>
</gene>
<name>Q5LGC2_BACFN</name>
<organism evidence="1 2">
    <name type="scientific">Bacteroides fragilis (strain ATCC 25285 / DSM 2151 / CCUG 4856 / JCM 11019 / LMG 10263 / NCTC 9343 / Onslow / VPI 2553 / EN-2)</name>
    <dbReference type="NCBI Taxonomy" id="272559"/>
    <lineage>
        <taxon>Bacteria</taxon>
        <taxon>Pseudomonadati</taxon>
        <taxon>Bacteroidota</taxon>
        <taxon>Bacteroidia</taxon>
        <taxon>Bacteroidales</taxon>
        <taxon>Bacteroidaceae</taxon>
        <taxon>Bacteroides</taxon>
    </lineage>
</organism>
<proteinExistence type="predicted"/>
<dbReference type="DNASU" id="3288292"/>
<dbReference type="KEGG" id="bfs:BF9343_1037"/>
<dbReference type="InterPro" id="IPR038475">
    <property type="entry name" value="RecG_C_sf"/>
</dbReference>
<dbReference type="HOGENOM" id="CLU_1522272_0_0_10"/>
<dbReference type="PANTHER" id="PTHR30595">
    <property type="entry name" value="GLPR-RELATED TRANSCRIPTIONAL REPRESSOR"/>
    <property type="match status" value="1"/>
</dbReference>
<accession>Q5LGC2</accession>
<evidence type="ECO:0000313" key="2">
    <source>
        <dbReference type="Proteomes" id="UP000006731"/>
    </source>
</evidence>